<evidence type="ECO:0008006" key="5">
    <source>
        <dbReference type="Google" id="ProtNLM"/>
    </source>
</evidence>
<organism evidence="3 4">
    <name type="scientific">Tritrichomonas musculus</name>
    <dbReference type="NCBI Taxonomy" id="1915356"/>
    <lineage>
        <taxon>Eukaryota</taxon>
        <taxon>Metamonada</taxon>
        <taxon>Parabasalia</taxon>
        <taxon>Tritrichomonadida</taxon>
        <taxon>Tritrichomonadidae</taxon>
        <taxon>Tritrichomonas</taxon>
    </lineage>
</organism>
<sequence length="171" mass="19704">MSLNVKNANSVQRTARSATSVTKSKTIRMAGASLTNLRSLRKGPLDHIYINPIVTREGQRKLAEKLYHEIDSEVQLDEEFKNREKPKRIKDNEEDHAKIFNDFCIAFIDASKETKDNVTNAISQAQDRLTQLDDIKNSLTEIERRNYRFEMNLPNPFNSDDDNSEEEEGDD</sequence>
<feature type="coiled-coil region" evidence="1">
    <location>
        <begin position="108"/>
        <end position="135"/>
    </location>
</feature>
<evidence type="ECO:0000256" key="2">
    <source>
        <dbReference type="SAM" id="MobiDB-lite"/>
    </source>
</evidence>
<feature type="region of interest" description="Disordered" evidence="2">
    <location>
        <begin position="151"/>
        <end position="171"/>
    </location>
</feature>
<proteinExistence type="predicted"/>
<evidence type="ECO:0000313" key="3">
    <source>
        <dbReference type="EMBL" id="KAK8894583.1"/>
    </source>
</evidence>
<dbReference type="Proteomes" id="UP001470230">
    <property type="component" value="Unassembled WGS sequence"/>
</dbReference>
<keyword evidence="1" id="KW-0175">Coiled coil</keyword>
<reference evidence="3 4" key="1">
    <citation type="submission" date="2024-04" db="EMBL/GenBank/DDBJ databases">
        <title>Tritrichomonas musculus Genome.</title>
        <authorList>
            <person name="Alves-Ferreira E."/>
            <person name="Grigg M."/>
            <person name="Lorenzi H."/>
            <person name="Galac M."/>
        </authorList>
    </citation>
    <scope>NUCLEOTIDE SEQUENCE [LARGE SCALE GENOMIC DNA]</scope>
    <source>
        <strain evidence="3 4">EAF2021</strain>
    </source>
</reference>
<keyword evidence="4" id="KW-1185">Reference proteome</keyword>
<comment type="caution">
    <text evidence="3">The sequence shown here is derived from an EMBL/GenBank/DDBJ whole genome shotgun (WGS) entry which is preliminary data.</text>
</comment>
<dbReference type="EMBL" id="JAPFFF010000003">
    <property type="protein sequence ID" value="KAK8894583.1"/>
    <property type="molecule type" value="Genomic_DNA"/>
</dbReference>
<evidence type="ECO:0000313" key="4">
    <source>
        <dbReference type="Proteomes" id="UP001470230"/>
    </source>
</evidence>
<feature type="region of interest" description="Disordered" evidence="2">
    <location>
        <begin position="1"/>
        <end position="20"/>
    </location>
</feature>
<accession>A0ABR2KU53</accession>
<feature type="compositionally biased region" description="Acidic residues" evidence="2">
    <location>
        <begin position="159"/>
        <end position="171"/>
    </location>
</feature>
<evidence type="ECO:0000256" key="1">
    <source>
        <dbReference type="SAM" id="Coils"/>
    </source>
</evidence>
<gene>
    <name evidence="3" type="ORF">M9Y10_023019</name>
</gene>
<name>A0ABR2KU53_9EUKA</name>
<protein>
    <recommendedName>
        <fullName evidence="5">Tubulin-specific chaperone A</fullName>
    </recommendedName>
</protein>